<keyword evidence="3" id="KW-1185">Reference proteome</keyword>
<dbReference type="PANTHER" id="PTHR30522:SF0">
    <property type="entry name" value="NUCLEOSIDE TRIPHOSPHATE PYROPHOSPHOHYDROLASE"/>
    <property type="match status" value="1"/>
</dbReference>
<reference evidence="2" key="1">
    <citation type="journal article" date="2023" name="Antonie Van Leeuwenhoek">
        <title>Mesoterricola silvestris gen. nov., sp. nov., Mesoterricola sediminis sp. nov., Geothrix oryzae sp. nov., Geothrix edaphica sp. nov., Geothrix rubra sp. nov., and Geothrix limicola sp. nov., six novel members of Acidobacteriota isolated from soils.</title>
        <authorList>
            <person name="Itoh H."/>
            <person name="Sugisawa Y."/>
            <person name="Mise K."/>
            <person name="Xu Z."/>
            <person name="Kuniyasu M."/>
            <person name="Ushijima N."/>
            <person name="Kawano K."/>
            <person name="Kobayashi E."/>
            <person name="Shiratori Y."/>
            <person name="Masuda Y."/>
            <person name="Senoo K."/>
        </authorList>
    </citation>
    <scope>NUCLEOTIDE SEQUENCE</scope>
    <source>
        <strain evidence="2">Red802</strain>
    </source>
</reference>
<dbReference type="EMBL" id="BSDC01000001">
    <property type="protein sequence ID" value="GLH67133.1"/>
    <property type="molecule type" value="Genomic_DNA"/>
</dbReference>
<comment type="caution">
    <text evidence="2">The sequence shown here is derived from an EMBL/GenBank/DDBJ whole genome shotgun (WGS) entry which is preliminary data.</text>
</comment>
<dbReference type="InterPro" id="IPR011551">
    <property type="entry name" value="NTP_PyrPHydrolase_MazG"/>
</dbReference>
<dbReference type="NCBIfam" id="TIGR00444">
    <property type="entry name" value="mazG"/>
    <property type="match status" value="1"/>
</dbReference>
<sequence>MAGLGSRYPQGMEPTTLRAVMAALRKPETGCPWDLKQDHQSLARYLREEAAEVLDALAAHAPGDPATEAHLCEELGDLWLQIAFHAQLAADRGAWDLHEVERTVVEKLVRRHPHVFAEVSVDGADEVLTNWAAIKREEKGLHGGEPRLLEGIPASLSPMEEALEIGRRCAKVGFEWPDMEGVLDKVKEEVAELQAESDPVRVEEEFGDVLFSLMQWARKKGVDPDTALRRQMMRFKGRFLAVEDDARSAGGWEFRNLDQMEAAWQAAKRKATS</sequence>
<evidence type="ECO:0000259" key="1">
    <source>
        <dbReference type="Pfam" id="PF03819"/>
    </source>
</evidence>
<feature type="domain" description="NTP pyrophosphohydrolase MazG-like" evidence="1">
    <location>
        <begin position="37"/>
        <end position="116"/>
    </location>
</feature>
<dbReference type="SUPFAM" id="SSF101386">
    <property type="entry name" value="all-alpha NTP pyrophosphatases"/>
    <property type="match status" value="2"/>
</dbReference>
<protein>
    <recommendedName>
        <fullName evidence="1">NTP pyrophosphohydrolase MazG-like domain-containing protein</fullName>
    </recommendedName>
</protein>
<evidence type="ECO:0000313" key="2">
    <source>
        <dbReference type="EMBL" id="GLH67133.1"/>
    </source>
</evidence>
<proteinExistence type="predicted"/>
<dbReference type="InterPro" id="IPR048015">
    <property type="entry name" value="NTP-PPase_MazG-like_N"/>
</dbReference>
<dbReference type="NCBIfam" id="NF007113">
    <property type="entry name" value="PRK09562.1"/>
    <property type="match status" value="1"/>
</dbReference>
<organism evidence="2 3">
    <name type="scientific">Geothrix edaphica</name>
    <dbReference type="NCBI Taxonomy" id="2927976"/>
    <lineage>
        <taxon>Bacteria</taxon>
        <taxon>Pseudomonadati</taxon>
        <taxon>Acidobacteriota</taxon>
        <taxon>Holophagae</taxon>
        <taxon>Holophagales</taxon>
        <taxon>Holophagaceae</taxon>
        <taxon>Geothrix</taxon>
    </lineage>
</organism>
<dbReference type="InterPro" id="IPR048011">
    <property type="entry name" value="NTP-PPase_MazG-like_C"/>
</dbReference>
<dbReference type="CDD" id="cd11529">
    <property type="entry name" value="NTP-PPase_MazG_Cterm"/>
    <property type="match status" value="1"/>
</dbReference>
<dbReference type="Proteomes" id="UP001165044">
    <property type="component" value="Unassembled WGS sequence"/>
</dbReference>
<evidence type="ECO:0000313" key="3">
    <source>
        <dbReference type="Proteomes" id="UP001165044"/>
    </source>
</evidence>
<dbReference type="PANTHER" id="PTHR30522">
    <property type="entry name" value="NUCLEOSIDE TRIPHOSPHATE PYROPHOSPHOHYDROLASE"/>
    <property type="match status" value="1"/>
</dbReference>
<dbReference type="CDD" id="cd11528">
    <property type="entry name" value="NTP-PPase_MazG_Nterm"/>
    <property type="match status" value="1"/>
</dbReference>
<accession>A0ABQ5PXQ0</accession>
<dbReference type="InterPro" id="IPR004518">
    <property type="entry name" value="MazG-like_dom"/>
</dbReference>
<dbReference type="Pfam" id="PF03819">
    <property type="entry name" value="MazG"/>
    <property type="match status" value="1"/>
</dbReference>
<dbReference type="Gene3D" id="1.10.287.1080">
    <property type="entry name" value="MazG-like"/>
    <property type="match status" value="2"/>
</dbReference>
<gene>
    <name evidence="2" type="ORF">GETHED_14970</name>
</gene>
<name>A0ABQ5PXQ0_9BACT</name>